<sequence>MRIEVSRSTELDRWVADRDYLKSTPAGARLRLWVLDDTGERIGAMMWGRPNARQLDQHALLELTRMYLVEEAPKNSESKSLGLARKYIRKNMPEIKGIIAYSSTGMRHEGTIYKADNWFELGRSKVSTKGWSNRVGRENRDASEKIRWVRTP</sequence>
<dbReference type="RefSeq" id="WP_307475429.1">
    <property type="nucleotide sequence ID" value="NZ_JAUSUB010000010.1"/>
</dbReference>
<comment type="caution">
    <text evidence="1">The sequence shown here is derived from an EMBL/GenBank/DDBJ whole genome shotgun (WGS) entry which is preliminary data.</text>
</comment>
<evidence type="ECO:0008006" key="3">
    <source>
        <dbReference type="Google" id="ProtNLM"/>
    </source>
</evidence>
<name>A0ABU0AI69_9BACI</name>
<dbReference type="Proteomes" id="UP001238088">
    <property type="component" value="Unassembled WGS sequence"/>
</dbReference>
<dbReference type="InterPro" id="IPR057895">
    <property type="entry name" value="Mom"/>
</dbReference>
<protein>
    <recommendedName>
        <fullName evidence="3">N-acetyltransferase domain-containing protein</fullName>
    </recommendedName>
</protein>
<evidence type="ECO:0000313" key="1">
    <source>
        <dbReference type="EMBL" id="MDQ0270750.1"/>
    </source>
</evidence>
<accession>A0ABU0AI69</accession>
<proteinExistence type="predicted"/>
<dbReference type="EMBL" id="JAUSUB010000010">
    <property type="protein sequence ID" value="MDQ0270750.1"/>
    <property type="molecule type" value="Genomic_DNA"/>
</dbReference>
<dbReference type="Pfam" id="PF25680">
    <property type="entry name" value="Mom"/>
    <property type="match status" value="1"/>
</dbReference>
<keyword evidence="2" id="KW-1185">Reference proteome</keyword>
<evidence type="ECO:0000313" key="2">
    <source>
        <dbReference type="Proteomes" id="UP001238088"/>
    </source>
</evidence>
<organism evidence="1 2">
    <name type="scientific">Cytobacillus purgationiresistens</name>
    <dbReference type="NCBI Taxonomy" id="863449"/>
    <lineage>
        <taxon>Bacteria</taxon>
        <taxon>Bacillati</taxon>
        <taxon>Bacillota</taxon>
        <taxon>Bacilli</taxon>
        <taxon>Bacillales</taxon>
        <taxon>Bacillaceae</taxon>
        <taxon>Cytobacillus</taxon>
    </lineage>
</organism>
<gene>
    <name evidence="1" type="ORF">J2S17_002635</name>
</gene>
<reference evidence="1 2" key="1">
    <citation type="submission" date="2023-07" db="EMBL/GenBank/DDBJ databases">
        <title>Genomic Encyclopedia of Type Strains, Phase IV (KMG-IV): sequencing the most valuable type-strain genomes for metagenomic binning, comparative biology and taxonomic classification.</title>
        <authorList>
            <person name="Goeker M."/>
        </authorList>
    </citation>
    <scope>NUCLEOTIDE SEQUENCE [LARGE SCALE GENOMIC DNA]</scope>
    <source>
        <strain evidence="1 2">DSM 23494</strain>
    </source>
</reference>